<comment type="caution">
    <text evidence="3">The sequence shown here is derived from an EMBL/GenBank/DDBJ whole genome shotgun (WGS) entry which is preliminary data.</text>
</comment>
<dbReference type="AlphaFoldDB" id="A0A329SCF7"/>
<keyword evidence="2" id="KW-1133">Transmembrane helix</keyword>
<evidence type="ECO:0000313" key="3">
    <source>
        <dbReference type="EMBL" id="RAW34537.1"/>
    </source>
</evidence>
<organism evidence="3 4">
    <name type="scientific">Phytophthora cactorum</name>
    <dbReference type="NCBI Taxonomy" id="29920"/>
    <lineage>
        <taxon>Eukaryota</taxon>
        <taxon>Sar</taxon>
        <taxon>Stramenopiles</taxon>
        <taxon>Oomycota</taxon>
        <taxon>Peronosporomycetes</taxon>
        <taxon>Peronosporales</taxon>
        <taxon>Peronosporaceae</taxon>
        <taxon>Phytophthora</taxon>
    </lineage>
</organism>
<reference evidence="3 4" key="1">
    <citation type="submission" date="2018-01" db="EMBL/GenBank/DDBJ databases">
        <title>Draft genome of the strawberry crown rot pathogen Phytophthora cactorum.</title>
        <authorList>
            <person name="Armitage A.D."/>
            <person name="Lysoe E."/>
            <person name="Nellist C.F."/>
            <person name="Harrison R.J."/>
            <person name="Brurberg M.B."/>
        </authorList>
    </citation>
    <scope>NUCLEOTIDE SEQUENCE [LARGE SCALE GENOMIC DNA]</scope>
    <source>
        <strain evidence="3 4">10300</strain>
    </source>
</reference>
<evidence type="ECO:0000256" key="1">
    <source>
        <dbReference type="SAM" id="MobiDB-lite"/>
    </source>
</evidence>
<sequence>MTHSSSREPGLNSRAAGFSVFCFFVAETLLVGFDRFPANEDAVLIGLLSPTERADWVSGCGIRVVDPAGVENASKPSPSNAIKRSSWKLPPPGQPAETANASPSPPRVEGKVP</sequence>
<evidence type="ECO:0000313" key="4">
    <source>
        <dbReference type="Proteomes" id="UP000251314"/>
    </source>
</evidence>
<keyword evidence="2" id="KW-0472">Membrane</keyword>
<dbReference type="EMBL" id="MJFZ01000198">
    <property type="protein sequence ID" value="RAW34537.1"/>
    <property type="molecule type" value="Genomic_DNA"/>
</dbReference>
<dbReference type="VEuPathDB" id="FungiDB:PC110_g9155"/>
<keyword evidence="2" id="KW-0812">Transmembrane</keyword>
<name>A0A329SCF7_9STRA</name>
<feature type="compositionally biased region" description="Polar residues" evidence="1">
    <location>
        <begin position="74"/>
        <end position="83"/>
    </location>
</feature>
<proteinExistence type="predicted"/>
<dbReference type="Proteomes" id="UP000251314">
    <property type="component" value="Unassembled WGS sequence"/>
</dbReference>
<protein>
    <submittedName>
        <fullName evidence="3">Uncharacterized protein</fullName>
    </submittedName>
</protein>
<feature type="region of interest" description="Disordered" evidence="1">
    <location>
        <begin position="68"/>
        <end position="113"/>
    </location>
</feature>
<accession>A0A329SCF7</accession>
<evidence type="ECO:0000256" key="2">
    <source>
        <dbReference type="SAM" id="Phobius"/>
    </source>
</evidence>
<gene>
    <name evidence="3" type="ORF">PC110_g9155</name>
</gene>
<keyword evidence="4" id="KW-1185">Reference proteome</keyword>
<feature type="transmembrane region" description="Helical" evidence="2">
    <location>
        <begin position="15"/>
        <end position="33"/>
    </location>
</feature>